<gene>
    <name evidence="1" type="ORF">FWJ32_01200</name>
</gene>
<proteinExistence type="predicted"/>
<dbReference type="EMBL" id="VTPS01000001">
    <property type="protein sequence ID" value="TZE83527.1"/>
    <property type="molecule type" value="Genomic_DNA"/>
</dbReference>
<dbReference type="AlphaFoldDB" id="A0A5D8QGR3"/>
<sequence>MGFWTNEFLAKQRERWLNSLQKFQYQVSGVWYDAEVNSAQISGNSIIILANIPNVPAVANTVTRIRIYDDAGTLAGEQEVSISRTGVQSILIKFNLPIQEV</sequence>
<protein>
    <submittedName>
        <fullName evidence="1">Uncharacterized protein</fullName>
    </submittedName>
</protein>
<comment type="caution">
    <text evidence="1">The sequence shown here is derived from an EMBL/GenBank/DDBJ whole genome shotgun (WGS) entry which is preliminary data.</text>
</comment>
<dbReference type="RefSeq" id="WP_149544145.1">
    <property type="nucleotide sequence ID" value="NZ_VTPS01000001.1"/>
</dbReference>
<keyword evidence="2" id="KW-1185">Reference proteome</keyword>
<evidence type="ECO:0000313" key="1">
    <source>
        <dbReference type="EMBL" id="TZE83527.1"/>
    </source>
</evidence>
<accession>A0A5D8QGR3</accession>
<name>A0A5D8QGR3_9THEO</name>
<organism evidence="1 2">
    <name type="scientific">Calorimonas adulescens</name>
    <dbReference type="NCBI Taxonomy" id="2606906"/>
    <lineage>
        <taxon>Bacteria</taxon>
        <taxon>Bacillati</taxon>
        <taxon>Bacillota</taxon>
        <taxon>Clostridia</taxon>
        <taxon>Thermoanaerobacterales</taxon>
        <taxon>Thermoanaerobacteraceae</taxon>
        <taxon>Calorimonas</taxon>
    </lineage>
</organism>
<dbReference type="Proteomes" id="UP000322976">
    <property type="component" value="Unassembled WGS sequence"/>
</dbReference>
<evidence type="ECO:0000313" key="2">
    <source>
        <dbReference type="Proteomes" id="UP000322976"/>
    </source>
</evidence>
<reference evidence="1 2" key="1">
    <citation type="submission" date="2019-08" db="EMBL/GenBank/DDBJ databases">
        <title>Calorimonas adulescens gen. nov., sp. nov., an anaerobic thermophilic bacterium from Sakhalin hot spring.</title>
        <authorList>
            <person name="Khomyakova M.A."/>
            <person name="Merkel A.Y."/>
            <person name="Novikov A."/>
            <person name="Bonch-Osmolovskaya E.A."/>
            <person name="Slobodkin A.I."/>
        </authorList>
    </citation>
    <scope>NUCLEOTIDE SEQUENCE [LARGE SCALE GENOMIC DNA]</scope>
    <source>
        <strain evidence="1 2">A05MB</strain>
    </source>
</reference>